<evidence type="ECO:0000256" key="3">
    <source>
        <dbReference type="SAM" id="Phobius"/>
    </source>
</evidence>
<reference evidence="5 6" key="1">
    <citation type="journal article" date="2006" name="Science">
        <title>The genome of black cottonwood, Populus trichocarpa (Torr. &amp; Gray).</title>
        <authorList>
            <person name="Tuskan G.A."/>
            <person name="Difazio S."/>
            <person name="Jansson S."/>
            <person name="Bohlmann J."/>
            <person name="Grigoriev I."/>
            <person name="Hellsten U."/>
            <person name="Putnam N."/>
            <person name="Ralph S."/>
            <person name="Rombauts S."/>
            <person name="Salamov A."/>
            <person name="Schein J."/>
            <person name="Sterck L."/>
            <person name="Aerts A."/>
            <person name="Bhalerao R.R."/>
            <person name="Bhalerao R.P."/>
            <person name="Blaudez D."/>
            <person name="Boerjan W."/>
            <person name="Brun A."/>
            <person name="Brunner A."/>
            <person name="Busov V."/>
            <person name="Campbell M."/>
            <person name="Carlson J."/>
            <person name="Chalot M."/>
            <person name="Chapman J."/>
            <person name="Chen G.L."/>
            <person name="Cooper D."/>
            <person name="Coutinho P.M."/>
            <person name="Couturier J."/>
            <person name="Covert S."/>
            <person name="Cronk Q."/>
            <person name="Cunningham R."/>
            <person name="Davis J."/>
            <person name="Degroeve S."/>
            <person name="Dejardin A."/>
            <person name="Depamphilis C."/>
            <person name="Detter J."/>
            <person name="Dirks B."/>
            <person name="Dubchak I."/>
            <person name="Duplessis S."/>
            <person name="Ehlting J."/>
            <person name="Ellis B."/>
            <person name="Gendler K."/>
            <person name="Goodstein D."/>
            <person name="Gribskov M."/>
            <person name="Grimwood J."/>
            <person name="Groover A."/>
            <person name="Gunter L."/>
            <person name="Hamberger B."/>
            <person name="Heinze B."/>
            <person name="Helariutta Y."/>
            <person name="Henrissat B."/>
            <person name="Holligan D."/>
            <person name="Holt R."/>
            <person name="Huang W."/>
            <person name="Islam-Faridi N."/>
            <person name="Jones S."/>
            <person name="Jones-Rhoades M."/>
            <person name="Jorgensen R."/>
            <person name="Joshi C."/>
            <person name="Kangasjarvi J."/>
            <person name="Karlsson J."/>
            <person name="Kelleher C."/>
            <person name="Kirkpatrick R."/>
            <person name="Kirst M."/>
            <person name="Kohler A."/>
            <person name="Kalluri U."/>
            <person name="Larimer F."/>
            <person name="Leebens-Mack J."/>
            <person name="Leple J.C."/>
            <person name="Locascio P."/>
            <person name="Lou Y."/>
            <person name="Lucas S."/>
            <person name="Martin F."/>
            <person name="Montanini B."/>
            <person name="Napoli C."/>
            <person name="Nelson D.R."/>
            <person name="Nelson C."/>
            <person name="Nieminen K."/>
            <person name="Nilsson O."/>
            <person name="Pereda V."/>
            <person name="Peter G."/>
            <person name="Philippe R."/>
            <person name="Pilate G."/>
            <person name="Poliakov A."/>
            <person name="Razumovskaya J."/>
            <person name="Richardson P."/>
            <person name="Rinaldi C."/>
            <person name="Ritland K."/>
            <person name="Rouze P."/>
            <person name="Ryaboy D."/>
            <person name="Schmutz J."/>
            <person name="Schrader J."/>
            <person name="Segerman B."/>
            <person name="Shin H."/>
            <person name="Siddiqui A."/>
            <person name="Sterky F."/>
            <person name="Terry A."/>
            <person name="Tsai C.J."/>
            <person name="Uberbacher E."/>
            <person name="Unneberg P."/>
            <person name="Vahala J."/>
            <person name="Wall K."/>
            <person name="Wessler S."/>
            <person name="Yang G."/>
            <person name="Yin T."/>
            <person name="Douglas C."/>
            <person name="Marra M."/>
            <person name="Sandberg G."/>
            <person name="Van de Peer Y."/>
            <person name="Rokhsar D."/>
        </authorList>
    </citation>
    <scope>NUCLEOTIDE SEQUENCE [LARGE SCALE GENOMIC DNA]</scope>
    <source>
        <strain evidence="6">cv. Nisqually</strain>
    </source>
</reference>
<feature type="transmembrane region" description="Helical" evidence="3">
    <location>
        <begin position="12"/>
        <end position="34"/>
    </location>
</feature>
<keyword evidence="6" id="KW-1185">Reference proteome</keyword>
<evidence type="ECO:0000256" key="1">
    <source>
        <dbReference type="ARBA" id="ARBA00010118"/>
    </source>
</evidence>
<proteinExistence type="inferred from homology"/>
<dbReference type="PANTHER" id="PTHR12203:SF35">
    <property type="entry name" value="PROTEIN O-GLUCOSYLTRANSFERASE 1"/>
    <property type="match status" value="1"/>
</dbReference>
<protein>
    <recommendedName>
        <fullName evidence="4">Glycosyl transferase CAP10 domain-containing protein</fullName>
    </recommendedName>
</protein>
<dbReference type="AlphaFoldDB" id="A0A2K2C3F1"/>
<dbReference type="InterPro" id="IPR051091">
    <property type="entry name" value="O-Glucosyltr/Glycosyltrsf_90"/>
</dbReference>
<accession>A0A2K2C3F1</accession>
<dbReference type="EMBL" id="CM009290">
    <property type="protein sequence ID" value="PNT56552.1"/>
    <property type="molecule type" value="Genomic_DNA"/>
</dbReference>
<dbReference type="GO" id="GO:0016740">
    <property type="term" value="F:transferase activity"/>
    <property type="evidence" value="ECO:0007669"/>
    <property type="project" value="UniProtKB-KW"/>
</dbReference>
<keyword evidence="3" id="KW-0812">Transmembrane</keyword>
<dbReference type="SMART" id="SM00672">
    <property type="entry name" value="CAP10"/>
    <property type="match status" value="1"/>
</dbReference>
<evidence type="ECO:0000256" key="2">
    <source>
        <dbReference type="ARBA" id="ARBA00022679"/>
    </source>
</evidence>
<feature type="domain" description="Glycosyl transferase CAP10" evidence="4">
    <location>
        <begin position="178"/>
        <end position="421"/>
    </location>
</feature>
<dbReference type="InterPro" id="IPR006598">
    <property type="entry name" value="CAP10"/>
</dbReference>
<evidence type="ECO:0000259" key="4">
    <source>
        <dbReference type="SMART" id="SM00672"/>
    </source>
</evidence>
<keyword evidence="2" id="KW-0808">Transferase</keyword>
<comment type="similarity">
    <text evidence="1">Belongs to the glycosyltransferase 90 family.</text>
</comment>
<sequence length="492" mass="56840">MAAPLSRNKAPARLSSSPLLWIIALASLTVFFLYKVDNLALQTKTVAGHNLPPTPWHLFPPKNFDDQSRHARAYQILHCSYLTCPYSNTTVSKGHGFNSPSSSPKCPRLFMFIHHDLEPWAQSRITVDHIMGAKNYASFRVVIYKGRLYLDPYYACVQSRMMFTIWGFLQLLKRYPGMVPDVDIMFDCMDKPSINKTEHDSFPLPLFRYCTTKDHFDIPFPDWSFWGWPEVNIRPWDEEFRDIKRGAQARSWPKKWPRAYWKGNPDVGSPTRTSLLECNHTKKWGAQIMRQDWEEEAKGGYVSSKLSHQCDYRYKIYAEGFAWSVSLKYIISCGSLALIISPQYEDFFSRGLIPEKNYWPVSSDGLCQSIKFAVDWGNTNPTEAQKIGKAGQDLMESLSMDRVYDYMFHLISEYSKLQDFKPVPPSSALEVCVDSLTCFADEKQKRFFERATAFPSPSPPCTLQPANSDFIKSWMQQKQRTITNVREMELKA</sequence>
<organism evidence="5 6">
    <name type="scientific">Populus trichocarpa</name>
    <name type="common">Western balsam poplar</name>
    <name type="synonym">Populus balsamifera subsp. trichocarpa</name>
    <dbReference type="NCBI Taxonomy" id="3694"/>
    <lineage>
        <taxon>Eukaryota</taxon>
        <taxon>Viridiplantae</taxon>
        <taxon>Streptophyta</taxon>
        <taxon>Embryophyta</taxon>
        <taxon>Tracheophyta</taxon>
        <taxon>Spermatophyta</taxon>
        <taxon>Magnoliopsida</taxon>
        <taxon>eudicotyledons</taxon>
        <taxon>Gunneridae</taxon>
        <taxon>Pentapetalae</taxon>
        <taxon>rosids</taxon>
        <taxon>fabids</taxon>
        <taxon>Malpighiales</taxon>
        <taxon>Salicaceae</taxon>
        <taxon>Saliceae</taxon>
        <taxon>Populus</taxon>
    </lineage>
</organism>
<dbReference type="FunCoup" id="A0A2K2C3F1">
    <property type="interactions" value="1861"/>
</dbReference>
<dbReference type="Proteomes" id="UP000006729">
    <property type="component" value="Chromosome 1"/>
</dbReference>
<name>A0A2K2C3F1_POPTR</name>
<keyword evidence="3" id="KW-0472">Membrane</keyword>
<keyword evidence="3" id="KW-1133">Transmembrane helix</keyword>
<gene>
    <name evidence="5" type="ORF">POPTR_001G252000</name>
</gene>
<dbReference type="InParanoid" id="A0A2K2C3F1"/>
<dbReference type="Pfam" id="PF05686">
    <property type="entry name" value="Glyco_transf_90"/>
    <property type="match status" value="1"/>
</dbReference>
<evidence type="ECO:0000313" key="6">
    <source>
        <dbReference type="Proteomes" id="UP000006729"/>
    </source>
</evidence>
<dbReference type="PANTHER" id="PTHR12203">
    <property type="entry name" value="KDEL LYS-ASP-GLU-LEU CONTAINING - RELATED"/>
    <property type="match status" value="1"/>
</dbReference>
<evidence type="ECO:0000313" key="5">
    <source>
        <dbReference type="EMBL" id="PNT56552.1"/>
    </source>
</evidence>